<feature type="transmembrane region" description="Helical" evidence="6">
    <location>
        <begin position="340"/>
        <end position="360"/>
    </location>
</feature>
<proteinExistence type="predicted"/>
<evidence type="ECO:0000256" key="2">
    <source>
        <dbReference type="ARBA" id="ARBA00022475"/>
    </source>
</evidence>
<dbReference type="InterPro" id="IPR011701">
    <property type="entry name" value="MFS"/>
</dbReference>
<feature type="transmembrane region" description="Helical" evidence="6">
    <location>
        <begin position="214"/>
        <end position="236"/>
    </location>
</feature>
<dbReference type="PANTHER" id="PTHR43124">
    <property type="entry name" value="PURINE EFFLUX PUMP PBUE"/>
    <property type="match status" value="1"/>
</dbReference>
<feature type="transmembrane region" description="Helical" evidence="6">
    <location>
        <begin position="173"/>
        <end position="193"/>
    </location>
</feature>
<dbReference type="EMBL" id="CP033896">
    <property type="protein sequence ID" value="AZA14673.1"/>
    <property type="molecule type" value="Genomic_DNA"/>
</dbReference>
<feature type="transmembrane region" description="Helical" evidence="6">
    <location>
        <begin position="83"/>
        <end position="102"/>
    </location>
</feature>
<dbReference type="PANTHER" id="PTHR43124:SF3">
    <property type="entry name" value="CHLORAMPHENICOL EFFLUX PUMP RV0191"/>
    <property type="match status" value="1"/>
</dbReference>
<evidence type="ECO:0000256" key="5">
    <source>
        <dbReference type="ARBA" id="ARBA00023136"/>
    </source>
</evidence>
<gene>
    <name evidence="8" type="primary">sotB</name>
    <name evidence="8" type="ORF">CCHOA_11510</name>
</gene>
<feature type="transmembrane region" description="Helical" evidence="6">
    <location>
        <begin position="52"/>
        <end position="76"/>
    </location>
</feature>
<dbReference type="InterPro" id="IPR050189">
    <property type="entry name" value="MFS_Efflux_Transporters"/>
</dbReference>
<keyword evidence="3 6" id="KW-0812">Transmembrane</keyword>
<evidence type="ECO:0000313" key="9">
    <source>
        <dbReference type="Proteomes" id="UP000269019"/>
    </source>
</evidence>
<dbReference type="PROSITE" id="PS50850">
    <property type="entry name" value="MFS"/>
    <property type="match status" value="1"/>
</dbReference>
<dbReference type="InterPro" id="IPR020846">
    <property type="entry name" value="MFS_dom"/>
</dbReference>
<feature type="transmembrane region" description="Helical" evidence="6">
    <location>
        <begin position="12"/>
        <end position="32"/>
    </location>
</feature>
<feature type="transmembrane region" description="Helical" evidence="6">
    <location>
        <begin position="372"/>
        <end position="398"/>
    </location>
</feature>
<dbReference type="Gene3D" id="1.20.1250.20">
    <property type="entry name" value="MFS general substrate transporter like domains"/>
    <property type="match status" value="1"/>
</dbReference>
<evidence type="ECO:0000256" key="6">
    <source>
        <dbReference type="SAM" id="Phobius"/>
    </source>
</evidence>
<protein>
    <submittedName>
        <fullName evidence="8">Sugar efflux transporter B</fullName>
    </submittedName>
</protein>
<keyword evidence="5 6" id="KW-0472">Membrane</keyword>
<dbReference type="AlphaFoldDB" id="A0A3G6JA60"/>
<evidence type="ECO:0000256" key="4">
    <source>
        <dbReference type="ARBA" id="ARBA00022989"/>
    </source>
</evidence>
<dbReference type="GO" id="GO:0022857">
    <property type="term" value="F:transmembrane transporter activity"/>
    <property type="evidence" value="ECO:0007669"/>
    <property type="project" value="InterPro"/>
</dbReference>
<feature type="transmembrane region" description="Helical" evidence="6">
    <location>
        <begin position="142"/>
        <end position="161"/>
    </location>
</feature>
<dbReference type="KEGG" id="ccho:CCHOA_11510"/>
<dbReference type="GO" id="GO:0005886">
    <property type="term" value="C:plasma membrane"/>
    <property type="evidence" value="ECO:0007669"/>
    <property type="project" value="UniProtKB-SubCell"/>
</dbReference>
<evidence type="ECO:0000256" key="1">
    <source>
        <dbReference type="ARBA" id="ARBA00004651"/>
    </source>
</evidence>
<keyword evidence="4 6" id="KW-1133">Transmembrane helix</keyword>
<comment type="subcellular location">
    <subcellularLocation>
        <location evidence="1">Cell membrane</location>
        <topology evidence="1">Multi-pass membrane protein</topology>
    </subcellularLocation>
</comment>
<evidence type="ECO:0000256" key="3">
    <source>
        <dbReference type="ARBA" id="ARBA00022692"/>
    </source>
</evidence>
<accession>A0A3G6JA60</accession>
<dbReference type="CDD" id="cd17324">
    <property type="entry name" value="MFS_NepI_like"/>
    <property type="match status" value="1"/>
</dbReference>
<dbReference type="InterPro" id="IPR036259">
    <property type="entry name" value="MFS_trans_sf"/>
</dbReference>
<reference evidence="8 9" key="1">
    <citation type="submission" date="2018-11" db="EMBL/GenBank/DDBJ databases">
        <authorList>
            <person name="Kleinhagauer T."/>
            <person name="Glaeser S.P."/>
            <person name="Spergser J."/>
            <person name="Ruckert C."/>
            <person name="Kaempfer P."/>
            <person name="Busse H.-J."/>
        </authorList>
    </citation>
    <scope>NUCLEOTIDE SEQUENCE [LARGE SCALE GENOMIC DNA]</scope>
    <source>
        <strain evidence="8 9">200CH</strain>
    </source>
</reference>
<evidence type="ECO:0000313" key="8">
    <source>
        <dbReference type="EMBL" id="AZA14673.1"/>
    </source>
</evidence>
<dbReference type="RefSeq" id="WP_377739484.1">
    <property type="nucleotide sequence ID" value="NZ_JBHSQT010000007.1"/>
</dbReference>
<organism evidence="8 9">
    <name type="scientific">Corynebacterium choanae</name>
    <dbReference type="NCBI Taxonomy" id="1862358"/>
    <lineage>
        <taxon>Bacteria</taxon>
        <taxon>Bacillati</taxon>
        <taxon>Actinomycetota</taxon>
        <taxon>Actinomycetes</taxon>
        <taxon>Mycobacteriales</taxon>
        <taxon>Corynebacteriaceae</taxon>
        <taxon>Corynebacterium</taxon>
    </lineage>
</organism>
<sequence length="413" mass="43251">MAHNSPARPGQQTTPWLGVITLGFGIFMMTTMEELPIGVLTLVAEHYQVANGTVGLGVTVPGFLAGVIAVVAPGLLGKVDRRILLSVALVMAALSGMLSAIAPTIELFLFSRLFVGLALGVFWSLLGATVARISRPADMARALTVASSGSGAALVLGIPFATWLGTRFGWQEAFAICSAIVLITAVAVLFTVPRMRQGIPTTMKDTVRAWRIRGVKFSVIFTLLLVTAQFTAYTYASPILQEQAGMSVEQVAVGLLAFGVAGICGNFLAGPLIHRNIARTMMIMTGGISIALLVLMLVVHNPVTGILGMLMWGLFAGMISVVTQAWVIQVAPKVTESANGLNSGAFNIAIGLGAFVGGQVDASLLRFTHIDALAGGTGSVIVVALCGVLVAFAMTMAVRHVRFPATVRQHPVQ</sequence>
<feature type="transmembrane region" description="Helical" evidence="6">
    <location>
        <begin position="108"/>
        <end position="130"/>
    </location>
</feature>
<dbReference type="Pfam" id="PF07690">
    <property type="entry name" value="MFS_1"/>
    <property type="match status" value="1"/>
</dbReference>
<dbReference type="Proteomes" id="UP000269019">
    <property type="component" value="Chromosome"/>
</dbReference>
<dbReference type="SUPFAM" id="SSF103473">
    <property type="entry name" value="MFS general substrate transporter"/>
    <property type="match status" value="1"/>
</dbReference>
<feature type="transmembrane region" description="Helical" evidence="6">
    <location>
        <begin position="306"/>
        <end position="328"/>
    </location>
</feature>
<feature type="domain" description="Major facilitator superfamily (MFS) profile" evidence="7">
    <location>
        <begin position="11"/>
        <end position="402"/>
    </location>
</feature>
<feature type="transmembrane region" description="Helical" evidence="6">
    <location>
        <begin position="251"/>
        <end position="269"/>
    </location>
</feature>
<evidence type="ECO:0000259" key="7">
    <source>
        <dbReference type="PROSITE" id="PS50850"/>
    </source>
</evidence>
<keyword evidence="9" id="KW-1185">Reference proteome</keyword>
<keyword evidence="2" id="KW-1003">Cell membrane</keyword>
<name>A0A3G6JA60_9CORY</name>
<feature type="transmembrane region" description="Helical" evidence="6">
    <location>
        <begin position="281"/>
        <end position="300"/>
    </location>
</feature>